<dbReference type="InterPro" id="IPR020845">
    <property type="entry name" value="AMP-binding_CS"/>
</dbReference>
<dbReference type="SUPFAM" id="SSF56801">
    <property type="entry name" value="Acetyl-CoA synthetase-like"/>
    <property type="match status" value="1"/>
</dbReference>
<gene>
    <name evidence="4" type="ORF">BK662_15735</name>
</gene>
<evidence type="ECO:0000313" key="5">
    <source>
        <dbReference type="Proteomes" id="UP000284002"/>
    </source>
</evidence>
<protein>
    <recommendedName>
        <fullName evidence="3">AMP-dependent synthetase/ligase domain-containing protein</fullName>
    </recommendedName>
</protein>
<proteinExistence type="predicted"/>
<name>A0A423HP69_9PSED</name>
<dbReference type="GO" id="GO:0005524">
    <property type="term" value="F:ATP binding"/>
    <property type="evidence" value="ECO:0007669"/>
    <property type="project" value="UniProtKB-KW"/>
</dbReference>
<organism evidence="4 5">
    <name type="scientific">Pseudomonas frederiksbergensis</name>
    <dbReference type="NCBI Taxonomy" id="104087"/>
    <lineage>
        <taxon>Bacteria</taxon>
        <taxon>Pseudomonadati</taxon>
        <taxon>Pseudomonadota</taxon>
        <taxon>Gammaproteobacteria</taxon>
        <taxon>Pseudomonadales</taxon>
        <taxon>Pseudomonadaceae</taxon>
        <taxon>Pseudomonas</taxon>
    </lineage>
</organism>
<dbReference type="Proteomes" id="UP000284002">
    <property type="component" value="Unassembled WGS sequence"/>
</dbReference>
<dbReference type="GO" id="GO:0004467">
    <property type="term" value="F:long-chain fatty acid-CoA ligase activity"/>
    <property type="evidence" value="ECO:0007669"/>
    <property type="project" value="TreeGrafter"/>
</dbReference>
<dbReference type="Gene3D" id="3.40.50.12780">
    <property type="entry name" value="N-terminal domain of ligase-like"/>
    <property type="match status" value="1"/>
</dbReference>
<evidence type="ECO:0000256" key="2">
    <source>
        <dbReference type="ARBA" id="ARBA00022840"/>
    </source>
</evidence>
<evidence type="ECO:0000259" key="3">
    <source>
        <dbReference type="Pfam" id="PF00501"/>
    </source>
</evidence>
<reference evidence="4 5" key="1">
    <citation type="submission" date="2016-10" db="EMBL/GenBank/DDBJ databases">
        <title>Comparative genome analysis of multiple Pseudomonas spp. focuses on biocontrol and plant growth promoting traits.</title>
        <authorList>
            <person name="Tao X.-Y."/>
            <person name="Taylor C.G."/>
        </authorList>
    </citation>
    <scope>NUCLEOTIDE SEQUENCE [LARGE SCALE GENOMIC DNA]</scope>
    <source>
        <strain evidence="4 5">36C6</strain>
    </source>
</reference>
<dbReference type="GO" id="GO:0016020">
    <property type="term" value="C:membrane"/>
    <property type="evidence" value="ECO:0007669"/>
    <property type="project" value="TreeGrafter"/>
</dbReference>
<accession>A0A423HP69</accession>
<dbReference type="Pfam" id="PF00501">
    <property type="entry name" value="AMP-binding"/>
    <property type="match status" value="1"/>
</dbReference>
<dbReference type="RefSeq" id="WP_123358967.1">
    <property type="nucleotide sequence ID" value="NZ_MOBM01000020.1"/>
</dbReference>
<comment type="caution">
    <text evidence="4">The sequence shown here is derived from an EMBL/GenBank/DDBJ whole genome shotgun (WGS) entry which is preliminary data.</text>
</comment>
<evidence type="ECO:0000313" key="4">
    <source>
        <dbReference type="EMBL" id="RON14945.1"/>
    </source>
</evidence>
<sequence>MLSKLFNFAKTEQFKSHDRIDSIREVVDLCFDSYSTRPAIVYDQGERYKTIQFSEYAYAAKAMIRFLQARQYCGKVLSTFSKNRFEWDMYAHASFYTANRLFPIDTKINEVELLHILAVSPPDMVMVSMTEYERVKKSCAEAGISPVFLIADVASTFEDLSVDPDEFKTLHPGLLYMSQIIDEFGSDQPVSASPRLDDLDVVLGLYPTSGTTSLPKVVCITQRNIVHQVNESVDVLNLRPNESILNIGPYTHIATLVEFLLTKTRGFTVIYFTREPDDDGVLENEIKRLKNSGFRIKALMAVPKFWIYVLKEVLEEMRIKPVMNTVYDHLTQIELKGDTYDLGTLDKAKLTAASILLRNKLGGYFSYGVSSSMKLDPAIIEIFGKLGVTIMDIYGATECSGIISRNKLNDIVLGSTGRIIDCLQYKLEDLHDIPGLPMQAGNLLLKGPTVTVGYLGNSLPLCNDGFYDTGDIAYVDNQRSLYIVGRKKELLRWHDGSYVDPQKMSNLMVRSLYIKDAMVIHADPQDTTLTAYIYPDYARIKKDPDYISARQQGIPQTELLRQLFNRAIDFANATSGLAAAISKERIYILPRKLERTPTHKIKFIFELKRLHESSAL</sequence>
<feature type="domain" description="AMP-dependent synthetase/ligase" evidence="3">
    <location>
        <begin position="34"/>
        <end position="455"/>
    </location>
</feature>
<dbReference type="PANTHER" id="PTHR43272:SF33">
    <property type="entry name" value="AMP-BINDING DOMAIN-CONTAINING PROTEIN-RELATED"/>
    <property type="match status" value="1"/>
</dbReference>
<keyword evidence="1" id="KW-0547">Nucleotide-binding</keyword>
<dbReference type="EMBL" id="MOBM01000020">
    <property type="protein sequence ID" value="RON14945.1"/>
    <property type="molecule type" value="Genomic_DNA"/>
</dbReference>
<dbReference type="AlphaFoldDB" id="A0A423HP69"/>
<dbReference type="PANTHER" id="PTHR43272">
    <property type="entry name" value="LONG-CHAIN-FATTY-ACID--COA LIGASE"/>
    <property type="match status" value="1"/>
</dbReference>
<dbReference type="InterPro" id="IPR042099">
    <property type="entry name" value="ANL_N_sf"/>
</dbReference>
<evidence type="ECO:0000256" key="1">
    <source>
        <dbReference type="ARBA" id="ARBA00022741"/>
    </source>
</evidence>
<keyword evidence="2" id="KW-0067">ATP-binding</keyword>
<dbReference type="InterPro" id="IPR000873">
    <property type="entry name" value="AMP-dep_synth/lig_dom"/>
</dbReference>
<dbReference type="PROSITE" id="PS00455">
    <property type="entry name" value="AMP_BINDING"/>
    <property type="match status" value="1"/>
</dbReference>